<evidence type="ECO:0008006" key="5">
    <source>
        <dbReference type="Google" id="ProtNLM"/>
    </source>
</evidence>
<keyword evidence="2" id="KW-1133">Transmembrane helix</keyword>
<name>A0ABR6GCI2_9HYPH</name>
<keyword evidence="2" id="KW-0812">Transmembrane</keyword>
<dbReference type="Proteomes" id="UP000542811">
    <property type="component" value="Unassembled WGS sequence"/>
</dbReference>
<gene>
    <name evidence="3" type="ORF">FHS25_004056</name>
</gene>
<organism evidence="3 4">
    <name type="scientific">Rhizobium laguerreae</name>
    <dbReference type="NCBI Taxonomy" id="1076926"/>
    <lineage>
        <taxon>Bacteria</taxon>
        <taxon>Pseudomonadati</taxon>
        <taxon>Pseudomonadota</taxon>
        <taxon>Alphaproteobacteria</taxon>
        <taxon>Hyphomicrobiales</taxon>
        <taxon>Rhizobiaceae</taxon>
        <taxon>Rhizobium/Agrobacterium group</taxon>
        <taxon>Rhizobium</taxon>
    </lineage>
</organism>
<proteinExistence type="predicted"/>
<accession>A0ABR6GCI2</accession>
<feature type="compositionally biased region" description="Basic and acidic residues" evidence="1">
    <location>
        <begin position="1"/>
        <end position="42"/>
    </location>
</feature>
<protein>
    <recommendedName>
        <fullName evidence="5">RNA-binding protein</fullName>
    </recommendedName>
</protein>
<dbReference type="RefSeq" id="WP_077981133.1">
    <property type="nucleotide sequence ID" value="NZ_JAAXQP010000001.1"/>
</dbReference>
<evidence type="ECO:0000256" key="2">
    <source>
        <dbReference type="SAM" id="Phobius"/>
    </source>
</evidence>
<dbReference type="GeneID" id="67485748"/>
<comment type="caution">
    <text evidence="3">The sequence shown here is derived from an EMBL/GenBank/DDBJ whole genome shotgun (WGS) entry which is preliminary data.</text>
</comment>
<feature type="compositionally biased region" description="Acidic residues" evidence="1">
    <location>
        <begin position="44"/>
        <end position="54"/>
    </location>
</feature>
<keyword evidence="2" id="KW-0472">Membrane</keyword>
<dbReference type="EMBL" id="JACHXX010000005">
    <property type="protein sequence ID" value="MBB3163576.1"/>
    <property type="molecule type" value="Genomic_DNA"/>
</dbReference>
<feature type="transmembrane region" description="Helical" evidence="2">
    <location>
        <begin position="60"/>
        <end position="85"/>
    </location>
</feature>
<reference evidence="3 4" key="1">
    <citation type="submission" date="2020-08" db="EMBL/GenBank/DDBJ databases">
        <title>Genomic Encyclopedia of Type Strains, Phase III (KMG-III): the genomes of soil and plant-associated and newly described type strains.</title>
        <authorList>
            <person name="Whitman W."/>
        </authorList>
    </citation>
    <scope>NUCLEOTIDE SEQUENCE [LARGE SCALE GENOMIC DNA]</scope>
    <source>
        <strain evidence="3 4">CECT 8280</strain>
    </source>
</reference>
<evidence type="ECO:0000313" key="4">
    <source>
        <dbReference type="Proteomes" id="UP000542811"/>
    </source>
</evidence>
<evidence type="ECO:0000256" key="1">
    <source>
        <dbReference type="SAM" id="MobiDB-lite"/>
    </source>
</evidence>
<sequence>MNKDSHAGKGYGRPEEEPPDHPGVFEDVPETNRDAVRDHPSDEAPNEAYDDDESPEGRNWAILLTLFSVILVQLGGIALIVWAVFW</sequence>
<feature type="region of interest" description="Disordered" evidence="1">
    <location>
        <begin position="1"/>
        <end position="55"/>
    </location>
</feature>
<keyword evidence="4" id="KW-1185">Reference proteome</keyword>
<evidence type="ECO:0000313" key="3">
    <source>
        <dbReference type="EMBL" id="MBB3163576.1"/>
    </source>
</evidence>